<gene>
    <name evidence="3" type="primary">Haus8</name>
</gene>
<evidence type="ECO:0000256" key="2">
    <source>
        <dbReference type="SAM" id="MobiDB-lite"/>
    </source>
</evidence>
<dbReference type="GeneTree" id="ENSGT00390000010974"/>
<evidence type="ECO:0000256" key="1">
    <source>
        <dbReference type="SAM" id="Coils"/>
    </source>
</evidence>
<protein>
    <submittedName>
        <fullName evidence="3">4HAUS augmin-like complex, subunit 8</fullName>
    </submittedName>
</protein>
<evidence type="ECO:0000313" key="3">
    <source>
        <dbReference type="Ensembl" id="ENSNGAP00000026724.1"/>
    </source>
</evidence>
<dbReference type="OMA" id="TAKMEHN"/>
<feature type="coiled-coil region" evidence="1">
    <location>
        <begin position="155"/>
        <end position="230"/>
    </location>
</feature>
<organism evidence="3 4">
    <name type="scientific">Nannospalax galili</name>
    <name type="common">Northern Israeli blind subterranean mole rat</name>
    <name type="synonym">Spalax galili</name>
    <dbReference type="NCBI Taxonomy" id="1026970"/>
    <lineage>
        <taxon>Eukaryota</taxon>
        <taxon>Metazoa</taxon>
        <taxon>Chordata</taxon>
        <taxon>Craniata</taxon>
        <taxon>Vertebrata</taxon>
        <taxon>Euteleostomi</taxon>
        <taxon>Mammalia</taxon>
        <taxon>Eutheria</taxon>
        <taxon>Euarchontoglires</taxon>
        <taxon>Glires</taxon>
        <taxon>Rodentia</taxon>
        <taxon>Myomorpha</taxon>
        <taxon>Muroidea</taxon>
        <taxon>Spalacidae</taxon>
        <taxon>Spalacinae</taxon>
        <taxon>Nannospalax</taxon>
    </lineage>
</organism>
<sequence length="335" mass="37352">QYLSFFSLRRSSAAPGTLTGSKTKEKRLQGGRVVQSRYLQYEKKVKKVTEMSSGGKPPEGEKPGTRRNREDSSGMAKGNLQSTMLEGPGTALPELELSAISGKHSFHPNSHSRACNSKDGPQLTDLQEAMDMMESQTLLLTLLTVKMENNLVHLEAKAEKDLQILCRERERLQAQVLQLRRQLLLSQKQQELNVALDTQIEMLSPFEAVAEQFREQYKKLATALDTTRHELPTRAIHLQGSGEELLDALQPALRTTFQLLGELGVDTTDASTQALCLLGELKDAIVKKDLELRRSVSQVLELSAEVSKEAALMNQEVWEEAQGAEACSQWYFSPD</sequence>
<dbReference type="AlphaFoldDB" id="A0A8C6S3S7"/>
<feature type="region of interest" description="Disordered" evidence="2">
    <location>
        <begin position="45"/>
        <end position="88"/>
    </location>
</feature>
<name>A0A8C6S3S7_NANGA</name>
<dbReference type="Ensembl" id="ENSNGAT00000032458.1">
    <property type="protein sequence ID" value="ENSNGAP00000026724.1"/>
    <property type="gene ID" value="ENSNGAG00000024287.1"/>
</dbReference>
<feature type="region of interest" description="Disordered" evidence="2">
    <location>
        <begin position="13"/>
        <end position="32"/>
    </location>
</feature>
<keyword evidence="4" id="KW-1185">Reference proteome</keyword>
<accession>A0A8C6S3S7</accession>
<dbReference type="Proteomes" id="UP000694381">
    <property type="component" value="Unassembled WGS sequence"/>
</dbReference>
<keyword evidence="1" id="KW-0175">Coiled coil</keyword>
<reference evidence="3" key="2">
    <citation type="submission" date="2025-09" db="UniProtKB">
        <authorList>
            <consortium name="Ensembl"/>
        </authorList>
    </citation>
    <scope>IDENTIFICATION</scope>
</reference>
<proteinExistence type="predicted"/>
<evidence type="ECO:0000313" key="4">
    <source>
        <dbReference type="Proteomes" id="UP000694381"/>
    </source>
</evidence>
<feature type="compositionally biased region" description="Basic and acidic residues" evidence="2">
    <location>
        <begin position="58"/>
        <end position="72"/>
    </location>
</feature>
<reference evidence="3" key="1">
    <citation type="submission" date="2025-08" db="UniProtKB">
        <authorList>
            <consortium name="Ensembl"/>
        </authorList>
    </citation>
    <scope>IDENTIFICATION</scope>
</reference>